<evidence type="ECO:0000256" key="2">
    <source>
        <dbReference type="ARBA" id="ARBA00023015"/>
    </source>
</evidence>
<proteinExistence type="predicted"/>
<organism evidence="6 7">
    <name type="scientific">Haploplasma axanthum</name>
    <name type="common">Acholeplasma axanthum</name>
    <dbReference type="NCBI Taxonomy" id="29552"/>
    <lineage>
        <taxon>Bacteria</taxon>
        <taxon>Bacillati</taxon>
        <taxon>Mycoplasmatota</taxon>
        <taxon>Mollicutes</taxon>
        <taxon>Acholeplasmatales</taxon>
        <taxon>Acholeplasmataceae</taxon>
        <taxon>Haploplasma</taxon>
    </lineage>
</organism>
<keyword evidence="3" id="KW-0238">DNA-binding</keyword>
<keyword evidence="1" id="KW-0678">Repressor</keyword>
<dbReference type="GO" id="GO:0000976">
    <property type="term" value="F:transcription cis-regulatory region binding"/>
    <property type="evidence" value="ECO:0007669"/>
    <property type="project" value="TreeGrafter"/>
</dbReference>
<dbReference type="SUPFAM" id="SSF47413">
    <property type="entry name" value="lambda repressor-like DNA-binding domains"/>
    <property type="match status" value="1"/>
</dbReference>
<dbReference type="GO" id="GO:0003700">
    <property type="term" value="F:DNA-binding transcription factor activity"/>
    <property type="evidence" value="ECO:0007669"/>
    <property type="project" value="TreeGrafter"/>
</dbReference>
<accession>A0A449BFM4</accession>
<dbReference type="InterPro" id="IPR000843">
    <property type="entry name" value="HTH_LacI"/>
</dbReference>
<sequence>MIKIKDIAIACGVSISTVSKALNRSHEISDETTKKIVEKANQLGYIANSNARSLKTKRSQNLGLIFVDKSDSGLGHEYFSVILNGIKKEAEEQGYDLTFISSSIGRSRNSYLNHAKYRGCDGVIIVSADFHDPKIIALVESDMPTITIDYQFHNRTAIMSDNTRGLEEIVRYLHTMGHERIAFIHGEDTDVTKQRLASFYRTCEELGINIPDEYIKTAEYHIPKNSGIATKELIELEKRPTCIIFPDDYSYMGGLTEIEKHGLKIPDDISVVGYDGIYLSRILRPVLTTYVQESEKIGETATSELIKMIENPKTYLAEKIIIDGYLQIGQTVKKIQDWGKKNEIWTIRW</sequence>
<reference evidence="6 7" key="1">
    <citation type="submission" date="2019-01" db="EMBL/GenBank/DDBJ databases">
        <authorList>
            <consortium name="Pathogen Informatics"/>
        </authorList>
    </citation>
    <scope>NUCLEOTIDE SEQUENCE [LARGE SCALE GENOMIC DNA]</scope>
    <source>
        <strain evidence="6 7">NCTC10138</strain>
    </source>
</reference>
<name>A0A449BFM4_HAPAX</name>
<keyword evidence="4" id="KW-0804">Transcription</keyword>
<keyword evidence="7" id="KW-1185">Reference proteome</keyword>
<evidence type="ECO:0000256" key="3">
    <source>
        <dbReference type="ARBA" id="ARBA00023125"/>
    </source>
</evidence>
<dbReference type="CDD" id="cd06267">
    <property type="entry name" value="PBP1_LacI_sugar_binding-like"/>
    <property type="match status" value="1"/>
</dbReference>
<evidence type="ECO:0000256" key="1">
    <source>
        <dbReference type="ARBA" id="ARBA00022491"/>
    </source>
</evidence>
<evidence type="ECO:0000256" key="4">
    <source>
        <dbReference type="ARBA" id="ARBA00023163"/>
    </source>
</evidence>
<dbReference type="SMART" id="SM00354">
    <property type="entry name" value="HTH_LACI"/>
    <property type="match status" value="1"/>
</dbReference>
<evidence type="ECO:0000313" key="6">
    <source>
        <dbReference type="EMBL" id="VEU81110.1"/>
    </source>
</evidence>
<dbReference type="OrthoDB" id="9789891at2"/>
<dbReference type="CDD" id="cd01392">
    <property type="entry name" value="HTH_LacI"/>
    <property type="match status" value="1"/>
</dbReference>
<dbReference type="STRING" id="1278311.GCA_000428705_00675"/>
<dbReference type="AlphaFoldDB" id="A0A449BFM4"/>
<dbReference type="PROSITE" id="PS50932">
    <property type="entry name" value="HTH_LACI_2"/>
    <property type="match status" value="1"/>
</dbReference>
<protein>
    <submittedName>
        <fullName evidence="6">Purine nucleotide synthesis repressor</fullName>
    </submittedName>
</protein>
<dbReference type="PANTHER" id="PTHR30146:SF148">
    <property type="entry name" value="HTH-TYPE TRANSCRIPTIONAL REPRESSOR PURR-RELATED"/>
    <property type="match status" value="1"/>
</dbReference>
<feature type="domain" description="HTH lacI-type" evidence="5">
    <location>
        <begin position="2"/>
        <end position="56"/>
    </location>
</feature>
<evidence type="ECO:0000313" key="7">
    <source>
        <dbReference type="Proteomes" id="UP000289841"/>
    </source>
</evidence>
<keyword evidence="2" id="KW-0805">Transcription regulation</keyword>
<dbReference type="Gene3D" id="3.40.50.2300">
    <property type="match status" value="2"/>
</dbReference>
<dbReference type="InterPro" id="IPR010982">
    <property type="entry name" value="Lambda_DNA-bd_dom_sf"/>
</dbReference>
<dbReference type="PANTHER" id="PTHR30146">
    <property type="entry name" value="LACI-RELATED TRANSCRIPTIONAL REPRESSOR"/>
    <property type="match status" value="1"/>
</dbReference>
<dbReference type="InterPro" id="IPR001761">
    <property type="entry name" value="Peripla_BP/Lac1_sug-bd_dom"/>
</dbReference>
<dbReference type="InterPro" id="IPR028082">
    <property type="entry name" value="Peripla_BP_I"/>
</dbReference>
<dbReference type="Gene3D" id="1.10.260.40">
    <property type="entry name" value="lambda repressor-like DNA-binding domains"/>
    <property type="match status" value="1"/>
</dbReference>
<dbReference type="Proteomes" id="UP000289841">
    <property type="component" value="Chromosome"/>
</dbReference>
<dbReference type="KEGG" id="aaxa:NCTC10138_01502"/>
<dbReference type="Pfam" id="PF00356">
    <property type="entry name" value="LacI"/>
    <property type="match status" value="1"/>
</dbReference>
<dbReference type="EMBL" id="LR215048">
    <property type="protein sequence ID" value="VEU81110.1"/>
    <property type="molecule type" value="Genomic_DNA"/>
</dbReference>
<gene>
    <name evidence="6" type="primary">purR_2</name>
    <name evidence="6" type="ORF">NCTC10138_01502</name>
</gene>
<dbReference type="SUPFAM" id="SSF53822">
    <property type="entry name" value="Periplasmic binding protein-like I"/>
    <property type="match status" value="1"/>
</dbReference>
<evidence type="ECO:0000259" key="5">
    <source>
        <dbReference type="PROSITE" id="PS50932"/>
    </source>
</evidence>
<dbReference type="Pfam" id="PF00532">
    <property type="entry name" value="Peripla_BP_1"/>
    <property type="match status" value="1"/>
</dbReference>